<dbReference type="Proteomes" id="UP000187172">
    <property type="component" value="Unassembled WGS sequence"/>
</dbReference>
<evidence type="ECO:0000313" key="2">
    <source>
        <dbReference type="Proteomes" id="UP000187172"/>
    </source>
</evidence>
<dbReference type="EMBL" id="MRTP01000003">
    <property type="protein sequence ID" value="OMF54718.1"/>
    <property type="molecule type" value="Genomic_DNA"/>
</dbReference>
<dbReference type="AlphaFoldDB" id="A0A1R1ESF6"/>
<dbReference type="STRING" id="297318.BK138_16325"/>
<organism evidence="1 2">
    <name type="scientific">Paenibacillus rhizosphaerae</name>
    <dbReference type="NCBI Taxonomy" id="297318"/>
    <lineage>
        <taxon>Bacteria</taxon>
        <taxon>Bacillati</taxon>
        <taxon>Bacillota</taxon>
        <taxon>Bacilli</taxon>
        <taxon>Bacillales</taxon>
        <taxon>Paenibacillaceae</taxon>
        <taxon>Paenibacillus</taxon>
    </lineage>
</organism>
<protein>
    <submittedName>
        <fullName evidence="1">Uncharacterized protein</fullName>
    </submittedName>
</protein>
<evidence type="ECO:0000313" key="1">
    <source>
        <dbReference type="EMBL" id="OMF54718.1"/>
    </source>
</evidence>
<comment type="caution">
    <text evidence="1">The sequence shown here is derived from an EMBL/GenBank/DDBJ whole genome shotgun (WGS) entry which is preliminary data.</text>
</comment>
<proteinExistence type="predicted"/>
<reference evidence="1 2" key="1">
    <citation type="submission" date="2016-11" db="EMBL/GenBank/DDBJ databases">
        <title>Paenibacillus species isolates.</title>
        <authorList>
            <person name="Beno S.M."/>
        </authorList>
    </citation>
    <scope>NUCLEOTIDE SEQUENCE [LARGE SCALE GENOMIC DNA]</scope>
    <source>
        <strain evidence="1 2">FSL R5-0378</strain>
    </source>
</reference>
<dbReference type="RefSeq" id="WP_076170618.1">
    <property type="nucleotide sequence ID" value="NZ_MRTP01000003.1"/>
</dbReference>
<sequence>MLITRIGFARTSGEDGIVLEKRSAVAFVPGFPPRHVTDKEIWGQQRSEERSGIGAVNEAQHLQDLLQ</sequence>
<gene>
    <name evidence="1" type="ORF">BK138_16325</name>
</gene>
<name>A0A1R1ESF6_9BACL</name>
<keyword evidence="2" id="KW-1185">Reference proteome</keyword>
<accession>A0A1R1ESF6</accession>